<evidence type="ECO:0000256" key="2">
    <source>
        <dbReference type="SAM" id="MobiDB-lite"/>
    </source>
</evidence>
<protein>
    <submittedName>
        <fullName evidence="4">Nematode cuticle collagen domain protein</fullName>
    </submittedName>
</protein>
<dbReference type="GO" id="GO:0005581">
    <property type="term" value="C:collagen trimer"/>
    <property type="evidence" value="ECO:0007669"/>
    <property type="project" value="UniProtKB-KW"/>
</dbReference>
<accession>A0A0C2CZW4</accession>
<evidence type="ECO:0000256" key="1">
    <source>
        <dbReference type="ARBA" id="ARBA00022737"/>
    </source>
</evidence>
<evidence type="ECO:0000313" key="5">
    <source>
        <dbReference type="Proteomes" id="UP000054047"/>
    </source>
</evidence>
<dbReference type="EMBL" id="KN737532">
    <property type="protein sequence ID" value="KIH55332.1"/>
    <property type="molecule type" value="Genomic_DNA"/>
</dbReference>
<organism evidence="4 5">
    <name type="scientific">Ancylostoma duodenale</name>
    <dbReference type="NCBI Taxonomy" id="51022"/>
    <lineage>
        <taxon>Eukaryota</taxon>
        <taxon>Metazoa</taxon>
        <taxon>Ecdysozoa</taxon>
        <taxon>Nematoda</taxon>
        <taxon>Chromadorea</taxon>
        <taxon>Rhabditida</taxon>
        <taxon>Rhabditina</taxon>
        <taxon>Rhabditomorpha</taxon>
        <taxon>Strongyloidea</taxon>
        <taxon>Ancylostomatidae</taxon>
        <taxon>Ancylostomatinae</taxon>
        <taxon>Ancylostoma</taxon>
    </lineage>
</organism>
<dbReference type="InterPro" id="IPR002486">
    <property type="entry name" value="Col_cuticle_N"/>
</dbReference>
<sequence>MQSQISSMWSELDAEIEEFKALTNDSWETMLTLGVGTPSNRQRRQYGGYGASGRNTQSSSSEESEETSSRNLLIPKMMISF</sequence>
<dbReference type="Pfam" id="PF01484">
    <property type="entry name" value="Col_cuticle_N"/>
    <property type="match status" value="1"/>
</dbReference>
<dbReference type="OrthoDB" id="6380629at2759"/>
<feature type="region of interest" description="Disordered" evidence="2">
    <location>
        <begin position="33"/>
        <end position="74"/>
    </location>
</feature>
<dbReference type="GO" id="GO:0042302">
    <property type="term" value="F:structural constituent of cuticle"/>
    <property type="evidence" value="ECO:0007669"/>
    <property type="project" value="InterPro"/>
</dbReference>
<evidence type="ECO:0000259" key="3">
    <source>
        <dbReference type="Pfam" id="PF01484"/>
    </source>
</evidence>
<dbReference type="Proteomes" id="UP000054047">
    <property type="component" value="Unassembled WGS sequence"/>
</dbReference>
<reference evidence="4 5" key="1">
    <citation type="submission" date="2013-12" db="EMBL/GenBank/DDBJ databases">
        <title>Draft genome of the parsitic nematode Ancylostoma duodenale.</title>
        <authorList>
            <person name="Mitreva M."/>
        </authorList>
    </citation>
    <scope>NUCLEOTIDE SEQUENCE [LARGE SCALE GENOMIC DNA]</scope>
    <source>
        <strain evidence="4 5">Zhejiang</strain>
    </source>
</reference>
<feature type="domain" description="Nematode cuticle collagen N-terminal" evidence="3">
    <location>
        <begin position="3"/>
        <end position="30"/>
    </location>
</feature>
<name>A0A0C2CZW4_9BILA</name>
<dbReference type="AlphaFoldDB" id="A0A0C2CZW4"/>
<gene>
    <name evidence="4" type="ORF">ANCDUO_14510</name>
</gene>
<evidence type="ECO:0000313" key="4">
    <source>
        <dbReference type="EMBL" id="KIH55332.1"/>
    </source>
</evidence>
<proteinExistence type="predicted"/>
<keyword evidence="1" id="KW-0677">Repeat</keyword>
<keyword evidence="4" id="KW-0176">Collagen</keyword>
<keyword evidence="5" id="KW-1185">Reference proteome</keyword>